<sequence length="189" mass="22192">MSSSKQHTTGEFIHLGKFDKEIEAYLETKEHLASTTIMEDDKPSIVEALRIWLVKNVGCFNIIGDYYQTVNLKLWYDHDGLTEEFDELLLMFRDWLNMTQALDTKKVYNLLRYIRPDTFILFEGEVPVELIPPPIEEPVDHEVQEVISCIQEFELLLKKRCSDNFAVEHFISDLFPTTTTHDLIKKYMV</sequence>
<gene>
    <name evidence="1" type="ORF">N1M2_29</name>
</gene>
<keyword evidence="2" id="KW-1185">Reference proteome</keyword>
<evidence type="ECO:0000313" key="2">
    <source>
        <dbReference type="Proteomes" id="UP000464669"/>
    </source>
</evidence>
<name>A0A6B7ZEV7_9CAUD</name>
<dbReference type="EMBL" id="MN642089">
    <property type="protein sequence ID" value="QGH71892.1"/>
    <property type="molecule type" value="Genomic_DNA"/>
</dbReference>
<accession>A0A6B7ZEV7</accession>
<evidence type="ECO:0000313" key="1">
    <source>
        <dbReference type="EMBL" id="QGH71892.1"/>
    </source>
</evidence>
<dbReference type="Proteomes" id="UP000464669">
    <property type="component" value="Segment"/>
</dbReference>
<organism evidence="1 2">
    <name type="scientific">Klebsiella phage N1M2</name>
    <dbReference type="NCBI Taxonomy" id="2664939"/>
    <lineage>
        <taxon>Viruses</taxon>
        <taxon>Duplodnaviria</taxon>
        <taxon>Heunggongvirae</taxon>
        <taxon>Uroviricota</taxon>
        <taxon>Caudoviricetes</taxon>
        <taxon>Chimalliviridae</taxon>
        <taxon>Nimduovirus</taxon>
        <taxon>Nimduovirus N1M2</taxon>
    </lineage>
</organism>
<reference evidence="1 2" key="1">
    <citation type="submission" date="2019-11" db="EMBL/GenBank/DDBJ databases">
        <authorList>
            <person name="Lewis R."/>
            <person name="Clooney A.G."/>
            <person name="Stockdale S.R."/>
            <person name="Buttimer C."/>
            <person name="Draper L.A."/>
            <person name="Ross R.P."/>
            <person name="Hill C."/>
        </authorList>
    </citation>
    <scope>NUCLEOTIDE SEQUENCE [LARGE SCALE GENOMIC DNA]</scope>
</reference>
<proteinExistence type="predicted"/>
<protein>
    <submittedName>
        <fullName evidence="1">Uncharacterized protein</fullName>
    </submittedName>
</protein>